<protein>
    <recommendedName>
        <fullName evidence="1">Retrovirus-related Pol polyprotein from transposon TNT 1-94-like beta-barrel domain-containing protein</fullName>
    </recommendedName>
</protein>
<gene>
    <name evidence="2" type="ORF">LIER_41752</name>
</gene>
<name>A0AAV3RHJ5_LITER</name>
<dbReference type="EMBL" id="BAABME010026838">
    <property type="protein sequence ID" value="GAA0174620.1"/>
    <property type="molecule type" value="Genomic_DNA"/>
</dbReference>
<dbReference type="Pfam" id="PF22936">
    <property type="entry name" value="Pol_BBD"/>
    <property type="match status" value="1"/>
</dbReference>
<evidence type="ECO:0000313" key="2">
    <source>
        <dbReference type="EMBL" id="GAA0174620.1"/>
    </source>
</evidence>
<organism evidence="2 3">
    <name type="scientific">Lithospermum erythrorhizon</name>
    <name type="common">Purple gromwell</name>
    <name type="synonym">Lithospermum officinale var. erythrorhizon</name>
    <dbReference type="NCBI Taxonomy" id="34254"/>
    <lineage>
        <taxon>Eukaryota</taxon>
        <taxon>Viridiplantae</taxon>
        <taxon>Streptophyta</taxon>
        <taxon>Embryophyta</taxon>
        <taxon>Tracheophyta</taxon>
        <taxon>Spermatophyta</taxon>
        <taxon>Magnoliopsida</taxon>
        <taxon>eudicotyledons</taxon>
        <taxon>Gunneridae</taxon>
        <taxon>Pentapetalae</taxon>
        <taxon>asterids</taxon>
        <taxon>lamiids</taxon>
        <taxon>Boraginales</taxon>
        <taxon>Boraginaceae</taxon>
        <taxon>Boraginoideae</taxon>
        <taxon>Lithospermeae</taxon>
        <taxon>Lithospermum</taxon>
    </lineage>
</organism>
<dbReference type="InterPro" id="IPR054722">
    <property type="entry name" value="PolX-like_BBD"/>
</dbReference>
<comment type="caution">
    <text evidence="2">The sequence shown here is derived from an EMBL/GenBank/DDBJ whole genome shotgun (WGS) entry which is preliminary data.</text>
</comment>
<proteinExistence type="predicted"/>
<sequence length="174" mass="19441">MKRVEEHRVEICILEEKVQGMIKGIKMMNSSTIILDEILLIGRRSRDNTGLIRTPKGSSAGSAPTVGKRDIYHHIVTKYMVKGEANTLNLNYNGGCSRHMTKNKSYLSKIEKVRSDYVTFGRGEKDRIVGKGLLSVDGLPKLKDVLLVEGLTTNLISISQLYNNGMKVAFNKDE</sequence>
<reference evidence="2 3" key="1">
    <citation type="submission" date="2024-01" db="EMBL/GenBank/DDBJ databases">
        <title>The complete chloroplast genome sequence of Lithospermum erythrorhizon: insights into the phylogenetic relationship among Boraginaceae species and the maternal lineages of purple gromwells.</title>
        <authorList>
            <person name="Okada T."/>
            <person name="Watanabe K."/>
        </authorList>
    </citation>
    <scope>NUCLEOTIDE SEQUENCE [LARGE SCALE GENOMIC DNA]</scope>
</reference>
<evidence type="ECO:0000259" key="1">
    <source>
        <dbReference type="Pfam" id="PF22936"/>
    </source>
</evidence>
<feature type="domain" description="Retrovirus-related Pol polyprotein from transposon TNT 1-94-like beta-barrel" evidence="1">
    <location>
        <begin position="95"/>
        <end position="165"/>
    </location>
</feature>
<dbReference type="AlphaFoldDB" id="A0AAV3RHJ5"/>
<accession>A0AAV3RHJ5</accession>
<evidence type="ECO:0000313" key="3">
    <source>
        <dbReference type="Proteomes" id="UP001454036"/>
    </source>
</evidence>
<dbReference type="Proteomes" id="UP001454036">
    <property type="component" value="Unassembled WGS sequence"/>
</dbReference>
<keyword evidence="3" id="KW-1185">Reference proteome</keyword>